<evidence type="ECO:0000313" key="2">
    <source>
        <dbReference type="EMBL" id="MCL7748971.1"/>
    </source>
</evidence>
<sequence length="368" mass="41364">MRLVAIRSVTAGAKLAKSIYNDNGQILLYEGVELTERSLTRLYELGISFIYIYDERTHGIEIETGVSLETKRKAIRTIKSEFKGIANHLKLKKSFNIDHFNKDFAKIVRAILTDIKNNENALTLLSDMFVYDSYIFTHSLNVSIYTLGLAVDLGFSDKKLMEIGMGSLLHDIGKMTIPVDILNKPGKLTDEEFKVIQSHSMAGFEILRKAPNISLLSAHCALQHHERLDGTGYPRGLKSNDIHLYAKMITIADVFDAVTSNRVYRKPMLPHEALELLYSGVGKQFDQDLVKAFRRTVAVYPVGLTVTLSDERVGIVVKQNKQLSTHPVVRIIKENGIELTEPYDIDLMERYNITIVETEATLAAATST</sequence>
<dbReference type="PROSITE" id="PS51832">
    <property type="entry name" value="HD_GYP"/>
    <property type="match status" value="1"/>
</dbReference>
<dbReference type="InterPro" id="IPR037522">
    <property type="entry name" value="HD_GYP_dom"/>
</dbReference>
<dbReference type="PANTHER" id="PTHR43155:SF2">
    <property type="entry name" value="CYCLIC DI-GMP PHOSPHODIESTERASE PA4108"/>
    <property type="match status" value="1"/>
</dbReference>
<evidence type="ECO:0000259" key="1">
    <source>
        <dbReference type="PROSITE" id="PS51832"/>
    </source>
</evidence>
<dbReference type="CDD" id="cd00077">
    <property type="entry name" value="HDc"/>
    <property type="match status" value="1"/>
</dbReference>
<feature type="domain" description="HD-GYP" evidence="1">
    <location>
        <begin position="113"/>
        <end position="309"/>
    </location>
</feature>
<dbReference type="Proteomes" id="UP001139150">
    <property type="component" value="Unassembled WGS sequence"/>
</dbReference>
<dbReference type="EMBL" id="JAKRYL010000021">
    <property type="protein sequence ID" value="MCL7748971.1"/>
    <property type="molecule type" value="Genomic_DNA"/>
</dbReference>
<dbReference type="InterPro" id="IPR003607">
    <property type="entry name" value="HD/PDEase_dom"/>
</dbReference>
<dbReference type="Gene3D" id="1.10.3210.10">
    <property type="entry name" value="Hypothetical protein af1432"/>
    <property type="match status" value="1"/>
</dbReference>
<dbReference type="SMART" id="SM00471">
    <property type="entry name" value="HDc"/>
    <property type="match status" value="1"/>
</dbReference>
<organism evidence="2 3">
    <name type="scientific">Halalkalibacter alkaliphilus</name>
    <dbReference type="NCBI Taxonomy" id="2917993"/>
    <lineage>
        <taxon>Bacteria</taxon>
        <taxon>Bacillati</taxon>
        <taxon>Bacillota</taxon>
        <taxon>Bacilli</taxon>
        <taxon>Bacillales</taxon>
        <taxon>Bacillaceae</taxon>
        <taxon>Halalkalibacter</taxon>
    </lineage>
</organism>
<comment type="caution">
    <text evidence="2">The sequence shown here is derived from an EMBL/GenBank/DDBJ whole genome shotgun (WGS) entry which is preliminary data.</text>
</comment>
<dbReference type="SUPFAM" id="SSF109604">
    <property type="entry name" value="HD-domain/PDEase-like"/>
    <property type="match status" value="1"/>
</dbReference>
<name>A0A9X2I628_9BACI</name>
<dbReference type="RefSeq" id="WP_250097855.1">
    <property type="nucleotide sequence ID" value="NZ_JAKRYL010000021.1"/>
</dbReference>
<dbReference type="PANTHER" id="PTHR43155">
    <property type="entry name" value="CYCLIC DI-GMP PHOSPHODIESTERASE PA4108-RELATED"/>
    <property type="match status" value="1"/>
</dbReference>
<gene>
    <name evidence="2" type="ORF">MF646_17775</name>
</gene>
<keyword evidence="3" id="KW-1185">Reference proteome</keyword>
<dbReference type="AlphaFoldDB" id="A0A9X2I628"/>
<accession>A0A9X2I628</accession>
<reference evidence="2" key="1">
    <citation type="submission" date="2022-02" db="EMBL/GenBank/DDBJ databases">
        <title>Halalkalibacter sp. nov. isolated from Lonar Lake, India.</title>
        <authorList>
            <person name="Joshi A."/>
            <person name="Thite S."/>
            <person name="Lodha T."/>
        </authorList>
    </citation>
    <scope>NUCLEOTIDE SEQUENCE</scope>
    <source>
        <strain evidence="2">MEB205</strain>
    </source>
</reference>
<protein>
    <submittedName>
        <fullName evidence="2">HD-GYP domain-containing protein</fullName>
    </submittedName>
</protein>
<evidence type="ECO:0000313" key="3">
    <source>
        <dbReference type="Proteomes" id="UP001139150"/>
    </source>
</evidence>
<proteinExistence type="predicted"/>
<dbReference type="Pfam" id="PF13487">
    <property type="entry name" value="HD_5"/>
    <property type="match status" value="1"/>
</dbReference>